<dbReference type="FunFam" id="3.40.605.10:FF:000063">
    <property type="entry name" value="Succinate-semialdehyde dehydrogenase, mitochondrial"/>
    <property type="match status" value="2"/>
</dbReference>
<protein>
    <recommendedName>
        <fullName evidence="4">Succinate-semialdehyde dehydrogenase, mitochondrial</fullName>
        <ecNumber evidence="3">1.2.1.24</ecNumber>
    </recommendedName>
    <alternativeName>
        <fullName evidence="6">NAD(+)-dependent succinic semialdehyde dehydrogenase</fullName>
    </alternativeName>
</protein>
<evidence type="ECO:0000256" key="6">
    <source>
        <dbReference type="ARBA" id="ARBA00030806"/>
    </source>
</evidence>
<dbReference type="Gene3D" id="3.40.309.10">
    <property type="entry name" value="Aldehyde Dehydrogenase, Chain A, domain 2"/>
    <property type="match status" value="1"/>
</dbReference>
<dbReference type="OrthoDB" id="310895at2759"/>
<dbReference type="EC" id="1.2.1.24" evidence="3"/>
<dbReference type="CDD" id="cd07103">
    <property type="entry name" value="ALDH_F5_SSADH_GabD"/>
    <property type="match status" value="1"/>
</dbReference>
<evidence type="ECO:0000313" key="10">
    <source>
        <dbReference type="EMBL" id="CAD7629362.1"/>
    </source>
</evidence>
<evidence type="ECO:0000256" key="1">
    <source>
        <dbReference type="ARBA" id="ARBA00005176"/>
    </source>
</evidence>
<evidence type="ECO:0000256" key="5">
    <source>
        <dbReference type="ARBA" id="ARBA00023002"/>
    </source>
</evidence>
<dbReference type="Gene3D" id="3.40.605.10">
    <property type="entry name" value="Aldehyde Dehydrogenase, Chain A, domain 1"/>
    <property type="match status" value="2"/>
</dbReference>
<dbReference type="InterPro" id="IPR016162">
    <property type="entry name" value="Ald_DH_N"/>
</dbReference>
<dbReference type="InterPro" id="IPR016161">
    <property type="entry name" value="Ald_DH/histidinol_DH"/>
</dbReference>
<dbReference type="GO" id="GO:0009450">
    <property type="term" value="P:gamma-aminobutyric acid catabolic process"/>
    <property type="evidence" value="ECO:0007669"/>
    <property type="project" value="TreeGrafter"/>
</dbReference>
<dbReference type="Pfam" id="PF00171">
    <property type="entry name" value="Aldedh"/>
    <property type="match status" value="1"/>
</dbReference>
<sequence length="555" mass="60145">MFETVDDVPRYVAEMFPVFIALAVTENGIRLLKGKSILRPNDTMASIDHVVVMFSLLNELQSKAYINGQWIESSSKRFPVLNPSSGETIGHSYDCDLNETNDAIVGAKTAFTQWSQTTGKYRSQLIHRLFELQMRSAPEMAQILTLEMGKPLKEAMGEISYGASFLEWFSEEAKRIEGRLLESPWEKKMIMYSKEPIGVVAIITPWNFPNAMITRKLGAVLAAGCTAVIRPAEDTPFSAVLAAGCTAVIRPAEDTPFSGLAIAKLAEEAGFPKGVINVIPSSRHNASQIGKALCESTDVSAISFTGSTAVGKILLSQSASTVKRVCLELGGNAPFIVFDSADVDKAVDGCIVSKFRNAGQTCVCANRIYVQTGIYDTFVAKLAQKMSEQLVVGDGTDSKTTVGPLINSKGVDKVKLHVKDAVEKGGHVYMGGKQIKGNFFEPTIVTNVNNDMLFSQEETFGPLAPIYRFSSEDEVLSLANGTRVGLAAYFYSNDLSQIWRVAKRLKVGMVGVNEGLISTCEAPFGGVKESGLGREGSHFGVDEFLDVKYICLGGL</sequence>
<evidence type="ECO:0000313" key="11">
    <source>
        <dbReference type="Proteomes" id="UP000759131"/>
    </source>
</evidence>
<dbReference type="PANTHER" id="PTHR43353:SF5">
    <property type="entry name" value="SUCCINATE-SEMIALDEHYDE DEHYDROGENASE, MITOCHONDRIAL"/>
    <property type="match status" value="1"/>
</dbReference>
<dbReference type="GO" id="GO:0004777">
    <property type="term" value="F:succinate-semialdehyde dehydrogenase (NAD+) activity"/>
    <property type="evidence" value="ECO:0007669"/>
    <property type="project" value="UniProtKB-EC"/>
</dbReference>
<accession>A0A7R9KTX2</accession>
<evidence type="ECO:0000259" key="9">
    <source>
        <dbReference type="Pfam" id="PF00171"/>
    </source>
</evidence>
<evidence type="ECO:0000256" key="8">
    <source>
        <dbReference type="RuleBase" id="RU003345"/>
    </source>
</evidence>
<reference evidence="10" key="1">
    <citation type="submission" date="2020-11" db="EMBL/GenBank/DDBJ databases">
        <authorList>
            <person name="Tran Van P."/>
        </authorList>
    </citation>
    <scope>NUCLEOTIDE SEQUENCE</scope>
</reference>
<dbReference type="InterPro" id="IPR029510">
    <property type="entry name" value="Ald_DH_CS_GLU"/>
</dbReference>
<evidence type="ECO:0000256" key="3">
    <source>
        <dbReference type="ARBA" id="ARBA00013051"/>
    </source>
</evidence>
<evidence type="ECO:0000256" key="7">
    <source>
        <dbReference type="PROSITE-ProRule" id="PRU10007"/>
    </source>
</evidence>
<dbReference type="InterPro" id="IPR016160">
    <property type="entry name" value="Ald_DH_CS_CYS"/>
</dbReference>
<comment type="similarity">
    <text evidence="2 8">Belongs to the aldehyde dehydrogenase family.</text>
</comment>
<dbReference type="PROSITE" id="PS00687">
    <property type="entry name" value="ALDEHYDE_DEHYDR_GLU"/>
    <property type="match status" value="1"/>
</dbReference>
<keyword evidence="11" id="KW-1185">Reference proteome</keyword>
<dbReference type="InterPro" id="IPR016163">
    <property type="entry name" value="Ald_DH_C"/>
</dbReference>
<keyword evidence="5 8" id="KW-0560">Oxidoreductase</keyword>
<dbReference type="EMBL" id="CAJPIZ010006763">
    <property type="protein sequence ID" value="CAG2109792.1"/>
    <property type="molecule type" value="Genomic_DNA"/>
</dbReference>
<comment type="pathway">
    <text evidence="1">Amino-acid degradation; 4-aminobutanoate degradation.</text>
</comment>
<dbReference type="FunFam" id="3.40.309.10:FF:000004">
    <property type="entry name" value="Succinate-semialdehyde dehydrogenase I"/>
    <property type="match status" value="1"/>
</dbReference>
<dbReference type="InterPro" id="IPR050740">
    <property type="entry name" value="Aldehyde_DH_Superfamily"/>
</dbReference>
<dbReference type="PROSITE" id="PS00070">
    <property type="entry name" value="ALDEHYDE_DEHYDR_CYS"/>
    <property type="match status" value="1"/>
</dbReference>
<evidence type="ECO:0000256" key="2">
    <source>
        <dbReference type="ARBA" id="ARBA00009986"/>
    </source>
</evidence>
<dbReference type="InterPro" id="IPR015590">
    <property type="entry name" value="Aldehyde_DH_dom"/>
</dbReference>
<dbReference type="SUPFAM" id="SSF53720">
    <property type="entry name" value="ALDH-like"/>
    <property type="match status" value="2"/>
</dbReference>
<name>A0A7R9KTX2_9ACAR</name>
<proteinExistence type="inferred from homology"/>
<dbReference type="AlphaFoldDB" id="A0A7R9KTX2"/>
<feature type="domain" description="Aldehyde dehydrogenase" evidence="9">
    <location>
        <begin position="239"/>
        <end position="550"/>
    </location>
</feature>
<dbReference type="Proteomes" id="UP000759131">
    <property type="component" value="Unassembled WGS sequence"/>
</dbReference>
<evidence type="ECO:0000256" key="4">
    <source>
        <dbReference type="ARBA" id="ARBA00019842"/>
    </source>
</evidence>
<dbReference type="GO" id="GO:0005739">
    <property type="term" value="C:mitochondrion"/>
    <property type="evidence" value="ECO:0007669"/>
    <property type="project" value="TreeGrafter"/>
</dbReference>
<feature type="active site" evidence="7">
    <location>
        <position position="328"/>
    </location>
</feature>
<dbReference type="PANTHER" id="PTHR43353">
    <property type="entry name" value="SUCCINATE-SEMIALDEHYDE DEHYDROGENASE, MITOCHONDRIAL"/>
    <property type="match status" value="1"/>
</dbReference>
<dbReference type="EMBL" id="OC861338">
    <property type="protein sequence ID" value="CAD7629362.1"/>
    <property type="molecule type" value="Genomic_DNA"/>
</dbReference>
<gene>
    <name evidence="10" type="ORF">OSB1V03_LOCUS9779</name>
</gene>
<organism evidence="10">
    <name type="scientific">Medioppia subpectinata</name>
    <dbReference type="NCBI Taxonomy" id="1979941"/>
    <lineage>
        <taxon>Eukaryota</taxon>
        <taxon>Metazoa</taxon>
        <taxon>Ecdysozoa</taxon>
        <taxon>Arthropoda</taxon>
        <taxon>Chelicerata</taxon>
        <taxon>Arachnida</taxon>
        <taxon>Acari</taxon>
        <taxon>Acariformes</taxon>
        <taxon>Sarcoptiformes</taxon>
        <taxon>Oribatida</taxon>
        <taxon>Brachypylina</taxon>
        <taxon>Oppioidea</taxon>
        <taxon>Oppiidae</taxon>
        <taxon>Medioppia</taxon>
    </lineage>
</organism>